<dbReference type="EMBL" id="QXFM01000085">
    <property type="protein sequence ID" value="RIV86408.1"/>
    <property type="molecule type" value="Genomic_DNA"/>
</dbReference>
<reference evidence="2 3" key="1">
    <citation type="submission" date="2018-08" db="EMBL/GenBank/DDBJ databases">
        <title>Erythrobacter zhengii sp.nov., a bacterium isolated from deep-sea sediment.</title>
        <authorList>
            <person name="Fang C."/>
            <person name="Wu Y.-H."/>
            <person name="Sun C."/>
            <person name="Wang H."/>
            <person name="Cheng H."/>
            <person name="Meng F.-X."/>
            <person name="Wang C.-S."/>
            <person name="Xu X.-W."/>
        </authorList>
    </citation>
    <scope>NUCLEOTIDE SEQUENCE [LARGE SCALE GENOMIC DNA]</scope>
    <source>
        <strain evidence="2 3">CCTCC AB 2015396</strain>
    </source>
</reference>
<evidence type="ECO:0000313" key="3">
    <source>
        <dbReference type="Proteomes" id="UP000265366"/>
    </source>
</evidence>
<keyword evidence="1" id="KW-1133">Transmembrane helix</keyword>
<dbReference type="OrthoDB" id="9816293at2"/>
<comment type="caution">
    <text evidence="2">The sequence shown here is derived from an EMBL/GenBank/DDBJ whole genome shotgun (WGS) entry which is preliminary data.</text>
</comment>
<dbReference type="Proteomes" id="UP000265366">
    <property type="component" value="Unassembled WGS sequence"/>
</dbReference>
<protein>
    <submittedName>
        <fullName evidence="2">DUF454 domain-containing protein</fullName>
    </submittedName>
</protein>
<dbReference type="PANTHER" id="PTHR35813">
    <property type="entry name" value="INNER MEMBRANE PROTEIN YBAN"/>
    <property type="match status" value="1"/>
</dbReference>
<evidence type="ECO:0000313" key="2">
    <source>
        <dbReference type="EMBL" id="RIV86408.1"/>
    </source>
</evidence>
<organism evidence="2 3">
    <name type="scientific">Aurantiacibacter xanthus</name>
    <dbReference type="NCBI Taxonomy" id="1784712"/>
    <lineage>
        <taxon>Bacteria</taxon>
        <taxon>Pseudomonadati</taxon>
        <taxon>Pseudomonadota</taxon>
        <taxon>Alphaproteobacteria</taxon>
        <taxon>Sphingomonadales</taxon>
        <taxon>Erythrobacteraceae</taxon>
        <taxon>Aurantiacibacter</taxon>
    </lineage>
</organism>
<feature type="transmembrane region" description="Helical" evidence="1">
    <location>
        <begin position="79"/>
        <end position="112"/>
    </location>
</feature>
<dbReference type="InterPro" id="IPR007401">
    <property type="entry name" value="DUF454"/>
</dbReference>
<sequence length="117" mass="13132">MNSRLWTLAGAFFFCLGWIGIVLPLMPGFVFLLAALYCFLRGHPEWAERMQNHKVYGPPLRDWRERRAISRKAKKSAVIAMAIAGAITTAMVGFPIALIPLTCLAAVAVWLWTRKEA</sequence>
<gene>
    <name evidence="2" type="ORF">D2V17_09395</name>
</gene>
<keyword evidence="1" id="KW-0812">Transmembrane</keyword>
<dbReference type="PIRSF" id="PIRSF016789">
    <property type="entry name" value="DUF454"/>
    <property type="match status" value="1"/>
</dbReference>
<dbReference type="AlphaFoldDB" id="A0A3A1P8P4"/>
<feature type="transmembrane region" description="Helical" evidence="1">
    <location>
        <begin position="6"/>
        <end position="39"/>
    </location>
</feature>
<proteinExistence type="predicted"/>
<evidence type="ECO:0000256" key="1">
    <source>
        <dbReference type="SAM" id="Phobius"/>
    </source>
</evidence>
<dbReference type="Pfam" id="PF04304">
    <property type="entry name" value="DUF454"/>
    <property type="match status" value="1"/>
</dbReference>
<keyword evidence="1" id="KW-0472">Membrane</keyword>
<accession>A0A3A1P8P4</accession>
<dbReference type="RefSeq" id="WP_119592723.1">
    <property type="nucleotide sequence ID" value="NZ_QXFM01000085.1"/>
</dbReference>
<keyword evidence="3" id="KW-1185">Reference proteome</keyword>
<dbReference type="PANTHER" id="PTHR35813:SF1">
    <property type="entry name" value="INNER MEMBRANE PROTEIN YBAN"/>
    <property type="match status" value="1"/>
</dbReference>
<dbReference type="GO" id="GO:0005886">
    <property type="term" value="C:plasma membrane"/>
    <property type="evidence" value="ECO:0007669"/>
    <property type="project" value="TreeGrafter"/>
</dbReference>
<name>A0A3A1P8P4_9SPHN</name>